<dbReference type="AlphaFoldDB" id="A0A060HEG9"/>
<evidence type="ECO:0000313" key="8">
    <source>
        <dbReference type="Proteomes" id="UP000027215"/>
    </source>
</evidence>
<evidence type="ECO:0000256" key="5">
    <source>
        <dbReference type="SAM" id="Phobius"/>
    </source>
</evidence>
<reference evidence="7 8" key="1">
    <citation type="submission" date="2013-08" db="EMBL/GenBank/DDBJ databases">
        <authorList>
            <person name="Stouthamer R."/>
            <person name="Nunney L."/>
        </authorList>
    </citation>
    <scope>NUCLEOTIDE SEQUENCE [LARGE SCALE GENOMIC DNA]</scope>
    <source>
        <strain evidence="8">ann-1</strain>
    </source>
</reference>
<name>A0A060HEG9_XYLFS</name>
<evidence type="ECO:0000313" key="7">
    <source>
        <dbReference type="EMBL" id="AIC11332.1"/>
    </source>
</evidence>
<evidence type="ECO:0000256" key="1">
    <source>
        <dbReference type="ARBA" id="ARBA00004141"/>
    </source>
</evidence>
<evidence type="ECO:0000256" key="4">
    <source>
        <dbReference type="ARBA" id="ARBA00023136"/>
    </source>
</evidence>
<evidence type="ECO:0000256" key="3">
    <source>
        <dbReference type="ARBA" id="ARBA00022989"/>
    </source>
</evidence>
<evidence type="ECO:0000256" key="2">
    <source>
        <dbReference type="ARBA" id="ARBA00022692"/>
    </source>
</evidence>
<dbReference type="InterPro" id="IPR035952">
    <property type="entry name" value="Rhomboid-like_sf"/>
</dbReference>
<feature type="transmembrane region" description="Helical" evidence="5">
    <location>
        <begin position="86"/>
        <end position="110"/>
    </location>
</feature>
<dbReference type="KEGG" id="xfs:D934_07880"/>
<accession>A0A060HEG9</accession>
<comment type="subcellular location">
    <subcellularLocation>
        <location evidence="1">Membrane</location>
        <topology evidence="1">Multi-pass membrane protein</topology>
    </subcellularLocation>
</comment>
<keyword evidence="2 5" id="KW-0812">Transmembrane</keyword>
<dbReference type="EMBL" id="CP006696">
    <property type="protein sequence ID" value="AIC11332.1"/>
    <property type="molecule type" value="Genomic_DNA"/>
</dbReference>
<feature type="transmembrane region" description="Helical" evidence="5">
    <location>
        <begin position="27"/>
        <end position="47"/>
    </location>
</feature>
<keyword evidence="3 5" id="KW-1133">Transmembrane helix</keyword>
<gene>
    <name evidence="7" type="ORF">D934_07880</name>
</gene>
<keyword evidence="4 5" id="KW-0472">Membrane</keyword>
<dbReference type="SUPFAM" id="SSF144091">
    <property type="entry name" value="Rhomboid-like"/>
    <property type="match status" value="1"/>
</dbReference>
<dbReference type="Gene3D" id="1.20.1540.10">
    <property type="entry name" value="Rhomboid-like"/>
    <property type="match status" value="1"/>
</dbReference>
<organism evidence="7 8">
    <name type="scientific">Xylella fastidiosa subsp. sandyi Ann-1</name>
    <dbReference type="NCBI Taxonomy" id="155920"/>
    <lineage>
        <taxon>Bacteria</taxon>
        <taxon>Pseudomonadati</taxon>
        <taxon>Pseudomonadota</taxon>
        <taxon>Gammaproteobacteria</taxon>
        <taxon>Lysobacterales</taxon>
        <taxon>Lysobacteraceae</taxon>
        <taxon>Xylella</taxon>
    </lineage>
</organism>
<dbReference type="GO" id="GO:0016020">
    <property type="term" value="C:membrane"/>
    <property type="evidence" value="ECO:0007669"/>
    <property type="project" value="UniProtKB-SubCell"/>
</dbReference>
<dbReference type="Pfam" id="PF01694">
    <property type="entry name" value="Rhomboid"/>
    <property type="match status" value="1"/>
</dbReference>
<dbReference type="HOGENOM" id="CLU_2132585_0_0_6"/>
<evidence type="ECO:0000259" key="6">
    <source>
        <dbReference type="Pfam" id="PF01694"/>
    </source>
</evidence>
<proteinExistence type="predicted"/>
<feature type="domain" description="Peptidase S54 rhomboid" evidence="6">
    <location>
        <begin position="4"/>
        <end position="81"/>
    </location>
</feature>
<dbReference type="Proteomes" id="UP000027215">
    <property type="component" value="Chromosome"/>
</dbReference>
<dbReference type="PATRIC" id="fig|155920.8.peg.1823"/>
<dbReference type="GO" id="GO:0004252">
    <property type="term" value="F:serine-type endopeptidase activity"/>
    <property type="evidence" value="ECO:0007669"/>
    <property type="project" value="InterPro"/>
</dbReference>
<sequence length="113" mass="11350">MITLLTHISNAPLFGNVVGLVLLARRVARAIGITGAVLLGVVAGELANTAAAGLICRPVMIGASAAVFALAGRWLVLFLHDQAADVGITLLLALIAHLFGAVLGAALGVCCGR</sequence>
<dbReference type="InterPro" id="IPR022764">
    <property type="entry name" value="Peptidase_S54_rhomboid_dom"/>
</dbReference>
<dbReference type="RefSeq" id="WP_020852814.1">
    <property type="nucleotide sequence ID" value="NZ_CP006696.1"/>
</dbReference>
<feature type="transmembrane region" description="Helical" evidence="5">
    <location>
        <begin position="59"/>
        <end position="80"/>
    </location>
</feature>
<protein>
    <recommendedName>
        <fullName evidence="6">Peptidase S54 rhomboid domain-containing protein</fullName>
    </recommendedName>
</protein>